<feature type="compositionally biased region" description="Low complexity" evidence="9">
    <location>
        <begin position="1469"/>
        <end position="1486"/>
    </location>
</feature>
<evidence type="ECO:0000313" key="12">
    <source>
        <dbReference type="EMBL" id="CAR65370.1"/>
    </source>
</evidence>
<feature type="compositionally biased region" description="Basic and acidic residues" evidence="9">
    <location>
        <begin position="1334"/>
        <end position="1348"/>
    </location>
</feature>
<evidence type="ECO:0000256" key="9">
    <source>
        <dbReference type="SAM" id="MobiDB-lite"/>
    </source>
</evidence>
<feature type="compositionally biased region" description="Basic and acidic residues" evidence="9">
    <location>
        <begin position="1599"/>
        <end position="1612"/>
    </location>
</feature>
<feature type="compositionally biased region" description="Basic and acidic residues" evidence="9">
    <location>
        <begin position="1294"/>
        <end position="1307"/>
    </location>
</feature>
<proteinExistence type="inferred from homology"/>
<comment type="subcellular location">
    <subcellularLocation>
        <location evidence="1">Nucleus</location>
    </subcellularLocation>
</comment>
<dbReference type="InterPro" id="IPR057345">
    <property type="entry name" value="Ig-like_TAF2"/>
</dbReference>
<comment type="similarity">
    <text evidence="2">Belongs to the TAF2 family.</text>
</comment>
<feature type="domain" description="Transcription initiation factor TFIID subunit 2 Ig-like" evidence="10">
    <location>
        <begin position="664"/>
        <end position="832"/>
    </location>
</feature>
<sequence length="1628" mass="185322">MKMPTTSHTDMIHTLGTPRLSGQAITPKTFRASKSSRHVNHSSQSIRIAHQRVNIDVDLTQNKLEGFTELTVIPTMGSLKSIKLDCREMKIKNVYINNTRNTNYIYKDVLYINDDKYFEESLDNKSVNLFDMYSDDLTIHQHHLIRQKLNYVFGEINNDPRELPRELHNGNTEELLIFLPDNLKLELADANAFTTPESQVVTPRYPKSKNTMSESQYSFTVKIEFESINPKNGLNFITDKKADRKYWHAYTVNSDYNISTSSWVPCVDNLWDRCTWSLEINIPRTIKDIGNPRIIGSENTNPSEKEHETERTQKYVRNGGHDDFENNADDVEHDGDNVDDDEDDTENYDLVVCTGDFNNVKETPHPIDSSKKVVSWSIFNPVCAHHVGWALGSFQSIILSTPTQEGDEEIKDQVEFEDIEKVTDNSPVTIYFLVGREDMARNTCILANKAIDFFSKEFGSFPFSSYAMVFVQNNASESNNFAGLSVMSDSLLYPSDLIEPMISTTDTILEGMATQWSGINIVPLSFNDYWCTIGIAKYMALQFIKVLMGTNEYRFKIKKKMNEIVEKDIGKKPLALQFFRFPISDLDLDFLRLKAPIVLYILDKRMTKTDKSFGLSRVLPKLFLQAMSGDLQNGALSTQHFQYVCEKVNRNKLDTFFKQWVFGSGVPIFNISQKFNKKRSMIEMSIRQVQQSDTKKLHPNPESFINDSISHLDDEPSFSIQPVFTGPMTIRIHEADGTPYEHIVDLKDGHVKLDIQYNTKFKRLKKNREDLNEPNTTFSKLGDILTTPEEMDEWGLNEWVKHEEDMLYNDAFEWIRVDADYEWIAQINVKQPDYMFGSQLQYDRDVEAQYEAVRYFGDREKPNTLYCTALTRTVMDDRYYYGLRIAAAQALADISKPDNNFIGIGYLIKIFKELYCFPGSSIPLSNDFNNFNRFFLQKQIPQILSEVRDENGEVPFVIKNLLLNLVKFNENSNNNFQDCFYMSDLITSLTTSALNAKSALTSQDPLNLLDTSDSINSEKQKFLQDVITEINRLQKLDEWVPSHQSIIAITCIKSKIRLATHGLLQLSFEDLLYYTLEKYPFDIRIEAFRGLLILGGLKNASVLQYYLKVCLLGATTPYFRGKLIDLLINAICVAAIDGTPSTLDDPEFKTLEKLFDENSRMANNQTNMVIIEDGSNNELNSRRDTFARATLNGAIELLRRDYSIGKGLKILFWELLHTSLLSIYERRNIFNVCQVLYKEIDTFIARVPVPSVPLSELKKKIVLRNMGDGKVVIKREGRFKIQLASRRLTIQEPSKSKVSQEKAKPKPTDVPAVVEHPPETKLKLKLGSTSTTVEPKKDTPRVSKKTEATRDPELVTIDPYAKSKVTIKFKNHTLPSSSLFDFPTQNASSTVGHSVSVQGSTITLKFTSDKIAKVKDILSGKSSKPRYVKILTKDKRIFVSPTPFSSPEEKTVLTDQPNGKFGGESMNPSCKTKSTSSGSSNGKFSGAESTKIKLKGDKSKEQSIESPSESEEKKPRLKIPIKRELKQPERLSSEPVSKPVERSVSPFSRSASPFSPAPSSQRTNKKTKIYIHPNDEKSASSSAQDEPQVANMDVSDSTENQKPDKSPEDKPKKTNSKPGFKLKLNLKR</sequence>
<evidence type="ECO:0000256" key="3">
    <source>
        <dbReference type="ARBA" id="ARBA00017363"/>
    </source>
</evidence>
<dbReference type="VEuPathDB" id="FungiDB:DEHA2A06424g"/>
<dbReference type="InParanoid" id="B5RSR4"/>
<dbReference type="InterPro" id="IPR037813">
    <property type="entry name" value="TAF2"/>
</dbReference>
<feature type="domain" description="Transcription initiation factor TFIID subunit 2 TPR repeats" evidence="11">
    <location>
        <begin position="833"/>
        <end position="1132"/>
    </location>
</feature>
<dbReference type="InterPro" id="IPR027268">
    <property type="entry name" value="Peptidase_M4/M1_CTD_sf"/>
</dbReference>
<dbReference type="Gene3D" id="2.60.40.1730">
    <property type="entry name" value="tricorn interacting facor f3 domain"/>
    <property type="match status" value="1"/>
</dbReference>
<dbReference type="GO" id="GO:0006367">
    <property type="term" value="P:transcription initiation at RNA polymerase II promoter"/>
    <property type="evidence" value="ECO:0007669"/>
    <property type="project" value="TreeGrafter"/>
</dbReference>
<dbReference type="GO" id="GO:0000976">
    <property type="term" value="F:transcription cis-regulatory region binding"/>
    <property type="evidence" value="ECO:0007669"/>
    <property type="project" value="TreeGrafter"/>
</dbReference>
<feature type="region of interest" description="Disordered" evidence="9">
    <location>
        <begin position="293"/>
        <end position="344"/>
    </location>
</feature>
<evidence type="ECO:0000256" key="1">
    <source>
        <dbReference type="ARBA" id="ARBA00004123"/>
    </source>
</evidence>
<dbReference type="Pfam" id="PF25316">
    <property type="entry name" value="TAF2_3rd"/>
    <property type="match status" value="1"/>
</dbReference>
<dbReference type="SUPFAM" id="SSF55486">
    <property type="entry name" value="Metalloproteases ('zincins'), catalytic domain"/>
    <property type="match status" value="1"/>
</dbReference>
<dbReference type="PANTHER" id="PTHR15137">
    <property type="entry name" value="TRANSCRIPTION INITIATION FACTOR TFIID"/>
    <property type="match status" value="1"/>
</dbReference>
<feature type="region of interest" description="Disordered" evidence="9">
    <location>
        <begin position="1440"/>
        <end position="1628"/>
    </location>
</feature>
<dbReference type="PANTHER" id="PTHR15137:SF9">
    <property type="entry name" value="TRANSCRIPTION INITIATION FACTOR TFIID SUBUNIT 2"/>
    <property type="match status" value="1"/>
</dbReference>
<keyword evidence="6" id="KW-0539">Nucleus</keyword>
<dbReference type="GO" id="GO:0016251">
    <property type="term" value="F:RNA polymerase II general transcription initiation factor activity"/>
    <property type="evidence" value="ECO:0007669"/>
    <property type="project" value="TreeGrafter"/>
</dbReference>
<feature type="region of interest" description="Disordered" evidence="9">
    <location>
        <begin position="1327"/>
        <end position="1348"/>
    </location>
</feature>
<keyword evidence="5" id="KW-0804">Transcription</keyword>
<feature type="compositionally biased region" description="Low complexity" evidence="9">
    <location>
        <begin position="1542"/>
        <end position="1560"/>
    </location>
</feature>
<dbReference type="EMBL" id="CR382133">
    <property type="protein sequence ID" value="CAR65370.1"/>
    <property type="molecule type" value="Genomic_DNA"/>
</dbReference>
<keyword evidence="13" id="KW-1185">Reference proteome</keyword>
<dbReference type="CDD" id="cd09839">
    <property type="entry name" value="M1_like_TAF2"/>
    <property type="match status" value="1"/>
</dbReference>
<dbReference type="OrthoDB" id="308861at2759"/>
<reference evidence="12 13" key="1">
    <citation type="journal article" date="2004" name="Nature">
        <title>Genome evolution in yeasts.</title>
        <authorList>
            <consortium name="Genolevures"/>
            <person name="Dujon B."/>
            <person name="Sherman D."/>
            <person name="Fischer G."/>
            <person name="Durrens P."/>
            <person name="Casaregola S."/>
            <person name="Lafontaine I."/>
            <person name="de Montigny J."/>
            <person name="Marck C."/>
            <person name="Neuveglise C."/>
            <person name="Talla E."/>
            <person name="Goffard N."/>
            <person name="Frangeul L."/>
            <person name="Aigle M."/>
            <person name="Anthouard V."/>
            <person name="Babour A."/>
            <person name="Barbe V."/>
            <person name="Barnay S."/>
            <person name="Blanchin S."/>
            <person name="Beckerich J.M."/>
            <person name="Beyne E."/>
            <person name="Bleykasten C."/>
            <person name="Boisrame A."/>
            <person name="Boyer J."/>
            <person name="Cattolico L."/>
            <person name="Confanioleri F."/>
            <person name="de Daruvar A."/>
            <person name="Despons L."/>
            <person name="Fabre E."/>
            <person name="Fairhead C."/>
            <person name="Ferry-Dumazet H."/>
            <person name="Groppi A."/>
            <person name="Hantraye F."/>
            <person name="Hennequin C."/>
            <person name="Jauniaux N."/>
            <person name="Joyet P."/>
            <person name="Kachouri R."/>
            <person name="Kerrest A."/>
            <person name="Koszul R."/>
            <person name="Lemaire M."/>
            <person name="Lesur I."/>
            <person name="Ma L."/>
            <person name="Muller H."/>
            <person name="Nicaud J.M."/>
            <person name="Nikolski M."/>
            <person name="Oztas S."/>
            <person name="Ozier-Kalogeropoulos O."/>
            <person name="Pellenz S."/>
            <person name="Potier S."/>
            <person name="Richard G.F."/>
            <person name="Straub M.L."/>
            <person name="Suleau A."/>
            <person name="Swennene D."/>
            <person name="Tekaia F."/>
            <person name="Wesolowski-Louvel M."/>
            <person name="Westhof E."/>
            <person name="Wirth B."/>
            <person name="Zeniou-Meyer M."/>
            <person name="Zivanovic I."/>
            <person name="Bolotin-Fukuhara M."/>
            <person name="Thierry A."/>
            <person name="Bouchier C."/>
            <person name="Caudron B."/>
            <person name="Scarpelli C."/>
            <person name="Gaillardin C."/>
            <person name="Weissenbach J."/>
            <person name="Wincker P."/>
            <person name="Souciet J.L."/>
        </authorList>
    </citation>
    <scope>NUCLEOTIDE SEQUENCE [LARGE SCALE GENOMIC DNA]</scope>
    <source>
        <strain evidence="13">ATCC 36239 / CBS 767 / BCRC 21394 / JCM 1990 / NBRC 0083 / IGC 2968</strain>
    </source>
</reference>
<dbReference type="RefSeq" id="XP_002769993.1">
    <property type="nucleotide sequence ID" value="XM_002769947.1"/>
</dbReference>
<feature type="compositionally biased region" description="Basic and acidic residues" evidence="9">
    <location>
        <begin position="1521"/>
        <end position="1532"/>
    </location>
</feature>
<keyword evidence="4" id="KW-0805">Transcription regulation</keyword>
<dbReference type="Proteomes" id="UP000000599">
    <property type="component" value="Chromosome A"/>
</dbReference>
<feature type="compositionally biased region" description="Acidic residues" evidence="9">
    <location>
        <begin position="325"/>
        <end position="344"/>
    </location>
</feature>
<organism evidence="12 13">
    <name type="scientific">Debaryomyces hansenii (strain ATCC 36239 / CBS 767 / BCRC 21394 / JCM 1990 / NBRC 0083 / IGC 2968)</name>
    <name type="common">Yeast</name>
    <name type="synonym">Torulaspora hansenii</name>
    <dbReference type="NCBI Taxonomy" id="284592"/>
    <lineage>
        <taxon>Eukaryota</taxon>
        <taxon>Fungi</taxon>
        <taxon>Dikarya</taxon>
        <taxon>Ascomycota</taxon>
        <taxon>Saccharomycotina</taxon>
        <taxon>Pichiomycetes</taxon>
        <taxon>Debaryomycetaceae</taxon>
        <taxon>Debaryomyces</taxon>
    </lineage>
</organism>
<evidence type="ECO:0000256" key="7">
    <source>
        <dbReference type="ARBA" id="ARBA00025346"/>
    </source>
</evidence>
<evidence type="ECO:0000256" key="8">
    <source>
        <dbReference type="ARBA" id="ARBA00076306"/>
    </source>
</evidence>
<dbReference type="FunFam" id="1.10.390.10:FF:000011">
    <property type="entry name" value="Transcription initiation factor TFIID subunit"/>
    <property type="match status" value="1"/>
</dbReference>
<evidence type="ECO:0000256" key="4">
    <source>
        <dbReference type="ARBA" id="ARBA00023015"/>
    </source>
</evidence>
<gene>
    <name evidence="12" type="ordered locus">DEHA2A06424g</name>
</gene>
<evidence type="ECO:0000256" key="6">
    <source>
        <dbReference type="ARBA" id="ARBA00023242"/>
    </source>
</evidence>
<evidence type="ECO:0000256" key="5">
    <source>
        <dbReference type="ARBA" id="ARBA00023163"/>
    </source>
</evidence>
<dbReference type="KEGG" id="dha:DEHA2A06424g"/>
<dbReference type="HOGENOM" id="CLU_002317_2_0_1"/>
<dbReference type="InterPro" id="IPR057991">
    <property type="entry name" value="TPR_TAF2_C"/>
</dbReference>
<evidence type="ECO:0000259" key="10">
    <source>
        <dbReference type="Pfam" id="PF25316"/>
    </source>
</evidence>
<dbReference type="Gene3D" id="1.10.390.10">
    <property type="entry name" value="Neutral Protease Domain 2"/>
    <property type="match status" value="1"/>
</dbReference>
<dbReference type="eggNOG" id="KOG1932">
    <property type="taxonomic scope" value="Eukaryota"/>
</dbReference>
<comment type="function">
    <text evidence="7">Functions as a component of the DNA-binding general transcription factor complex TFIID. Binding of TFIID to a promoter (with or without TATA element) is the initial step in pre-initiation complex (PIC) formation. TFIID plays a key role in the regulation of gene expression by RNA polymerase II through different activities such as transcription activator interaction, core promoter recognition and selectivity, TFIIA and TFIIB interaction, chromatin modification (histone acetylation by TAF1), facilitation of DNA opening and initiation of transcription.</text>
</comment>
<feature type="region of interest" description="Disordered" evidence="9">
    <location>
        <begin position="1292"/>
        <end position="1313"/>
    </location>
</feature>
<dbReference type="GeneID" id="8998139"/>
<protein>
    <recommendedName>
        <fullName evidence="3">Transcription initiation factor TFIID subunit 2</fullName>
    </recommendedName>
    <alternativeName>
        <fullName evidence="8">TBP-associated factor 2</fullName>
    </alternativeName>
</protein>
<dbReference type="STRING" id="284592.B5RSR4"/>
<dbReference type="FunCoup" id="B5RSR4">
    <property type="interactions" value="685"/>
</dbReference>
<evidence type="ECO:0000256" key="2">
    <source>
        <dbReference type="ARBA" id="ARBA00010937"/>
    </source>
</evidence>
<dbReference type="InterPro" id="IPR042097">
    <property type="entry name" value="Aminopeptidase_N-like_N_sf"/>
</dbReference>
<dbReference type="OMA" id="EQPDYQW"/>
<dbReference type="SUPFAM" id="SSF63737">
    <property type="entry name" value="Leukotriene A4 hydrolase N-terminal domain"/>
    <property type="match status" value="1"/>
</dbReference>
<feature type="compositionally biased region" description="Basic and acidic residues" evidence="9">
    <location>
        <begin position="303"/>
        <end position="324"/>
    </location>
</feature>
<name>B5RSR4_DEBHA</name>
<evidence type="ECO:0000259" key="11">
    <source>
        <dbReference type="Pfam" id="PF25577"/>
    </source>
</evidence>
<dbReference type="GO" id="GO:0005669">
    <property type="term" value="C:transcription factor TFIID complex"/>
    <property type="evidence" value="ECO:0007669"/>
    <property type="project" value="InterPro"/>
</dbReference>
<feature type="compositionally biased region" description="Basic and acidic residues" evidence="9">
    <location>
        <begin position="1490"/>
        <end position="1503"/>
    </location>
</feature>
<evidence type="ECO:0000313" key="13">
    <source>
        <dbReference type="Proteomes" id="UP000000599"/>
    </source>
</evidence>
<dbReference type="Pfam" id="PF25577">
    <property type="entry name" value="TPR_TAF2_C"/>
    <property type="match status" value="1"/>
</dbReference>
<accession>B5RSR4</accession>
<dbReference type="GO" id="GO:0003682">
    <property type="term" value="F:chromatin binding"/>
    <property type="evidence" value="ECO:0007669"/>
    <property type="project" value="TreeGrafter"/>
</dbReference>